<sequence>MPQAPLLDAHHHVAAAVEEADAAALRQLLMAQQKLLEPFLRNGGIVRPLPVVQKNFFRSVLQLARLGFRQVGGAHVRGVDHQVA</sequence>
<proteinExistence type="predicted"/>
<accession>A0A645DJ17</accession>
<organism evidence="1">
    <name type="scientific">bioreactor metagenome</name>
    <dbReference type="NCBI Taxonomy" id="1076179"/>
    <lineage>
        <taxon>unclassified sequences</taxon>
        <taxon>metagenomes</taxon>
        <taxon>ecological metagenomes</taxon>
    </lineage>
</organism>
<dbReference type="EMBL" id="VSSQ01036523">
    <property type="protein sequence ID" value="MPM89028.1"/>
    <property type="molecule type" value="Genomic_DNA"/>
</dbReference>
<gene>
    <name evidence="1" type="ORF">SDC9_136136</name>
</gene>
<name>A0A645DJ17_9ZZZZ</name>
<comment type="caution">
    <text evidence="1">The sequence shown here is derived from an EMBL/GenBank/DDBJ whole genome shotgun (WGS) entry which is preliminary data.</text>
</comment>
<reference evidence="1" key="1">
    <citation type="submission" date="2019-08" db="EMBL/GenBank/DDBJ databases">
        <authorList>
            <person name="Kucharzyk K."/>
            <person name="Murdoch R.W."/>
            <person name="Higgins S."/>
            <person name="Loffler F."/>
        </authorList>
    </citation>
    <scope>NUCLEOTIDE SEQUENCE</scope>
</reference>
<evidence type="ECO:0000313" key="1">
    <source>
        <dbReference type="EMBL" id="MPM89028.1"/>
    </source>
</evidence>
<dbReference type="AlphaFoldDB" id="A0A645DJ17"/>
<protein>
    <submittedName>
        <fullName evidence="1">Uncharacterized protein</fullName>
    </submittedName>
</protein>